<organism evidence="3 4">
    <name type="scientific">Mobiluncus mulieris</name>
    <dbReference type="NCBI Taxonomy" id="2052"/>
    <lineage>
        <taxon>Bacteria</taxon>
        <taxon>Bacillati</taxon>
        <taxon>Actinomycetota</taxon>
        <taxon>Actinomycetes</taxon>
        <taxon>Actinomycetales</taxon>
        <taxon>Actinomycetaceae</taxon>
        <taxon>Mobiluncus</taxon>
    </lineage>
</organism>
<feature type="region of interest" description="Disordered" evidence="1">
    <location>
        <begin position="180"/>
        <end position="216"/>
    </location>
</feature>
<dbReference type="RefSeq" id="WP_169771539.1">
    <property type="nucleotide sequence ID" value="NZ_JABCUR010000002.1"/>
</dbReference>
<reference evidence="3 4" key="1">
    <citation type="submission" date="2020-04" db="EMBL/GenBank/DDBJ databases">
        <title>Antimicrobial susceptibility and clonality of vaginal-derived multi-drug resistant Mobiluncus isolates in China.</title>
        <authorList>
            <person name="Zhang X."/>
        </authorList>
    </citation>
    <scope>NUCLEOTIDE SEQUENCE [LARGE SCALE GENOMIC DNA]</scope>
    <source>
        <strain evidence="3 4">13</strain>
    </source>
</reference>
<dbReference type="Proteomes" id="UP000578252">
    <property type="component" value="Unassembled WGS sequence"/>
</dbReference>
<name>A0A7Y0U000_9ACTO</name>
<gene>
    <name evidence="3" type="ORF">HHJ78_02380</name>
</gene>
<dbReference type="SUPFAM" id="SSF47090">
    <property type="entry name" value="PGBD-like"/>
    <property type="match status" value="1"/>
</dbReference>
<evidence type="ECO:0000256" key="2">
    <source>
        <dbReference type="SAM" id="Phobius"/>
    </source>
</evidence>
<dbReference type="Gene3D" id="1.10.101.10">
    <property type="entry name" value="PGBD-like superfamily/PGBD"/>
    <property type="match status" value="1"/>
</dbReference>
<proteinExistence type="predicted"/>
<protein>
    <submittedName>
        <fullName evidence="3">Peptidoglycan-binding protein</fullName>
    </submittedName>
</protein>
<evidence type="ECO:0000313" key="4">
    <source>
        <dbReference type="Proteomes" id="UP000578252"/>
    </source>
</evidence>
<evidence type="ECO:0000256" key="1">
    <source>
        <dbReference type="SAM" id="MobiDB-lite"/>
    </source>
</evidence>
<keyword evidence="2" id="KW-0472">Membrane</keyword>
<accession>A0A7Y0U000</accession>
<dbReference type="InterPro" id="IPR036365">
    <property type="entry name" value="PGBD-like_sf"/>
</dbReference>
<keyword evidence="2" id="KW-0812">Transmembrane</keyword>
<evidence type="ECO:0000313" key="3">
    <source>
        <dbReference type="EMBL" id="NMW64403.1"/>
    </source>
</evidence>
<feature type="transmembrane region" description="Helical" evidence="2">
    <location>
        <begin position="12"/>
        <end position="37"/>
    </location>
</feature>
<dbReference type="InterPro" id="IPR036366">
    <property type="entry name" value="PGBDSf"/>
</dbReference>
<dbReference type="EMBL" id="JABCUR010000002">
    <property type="protein sequence ID" value="NMW64403.1"/>
    <property type="molecule type" value="Genomic_DNA"/>
</dbReference>
<feature type="compositionally biased region" description="Pro residues" evidence="1">
    <location>
        <begin position="180"/>
        <end position="190"/>
    </location>
</feature>
<feature type="compositionally biased region" description="Pro residues" evidence="1">
    <location>
        <begin position="207"/>
        <end position="216"/>
    </location>
</feature>
<sequence length="406" mass="42733">MPRLDQKLHASRNAWVVVLVILFGALIAIAVLISLLVRSPNEAAIRNSQKLPTVTAKVEHRTLNKATENLEGVISTGSNQNIKIPGGTNPSIVTHTAVKAGDTVQSGSVLGRVSGRPVIVLQLPFALYRDINADDFGDDVRALQQALATLGLYRGAIHGRYNSMTAHAVDLLYKRAGAIPPPKPPTPPEIDQPTPQTEAIPGMTPHEPAPINPTPPPPPALTPALKSELVALPVPAAVVQNIAGVGSPLNADQALVTLKIGNPTVRFRAKVSQVQKLGVGTRLEVKDLAENTKQGIATVAAIGEFSTSSDLGSFGGRDLVATLEGNTSALKDELKVSLKPVGETETVKGICLPITALRQEGEKTYVILAKNRQHFPVKVAETIDGYALLAGKTPPVGTEVIVSVSS</sequence>
<dbReference type="AlphaFoldDB" id="A0A7Y0U000"/>
<comment type="caution">
    <text evidence="3">The sequence shown here is derived from an EMBL/GenBank/DDBJ whole genome shotgun (WGS) entry which is preliminary data.</text>
</comment>
<keyword evidence="2" id="KW-1133">Transmembrane helix</keyword>